<dbReference type="PANTHER" id="PTHR30365:SF14">
    <property type="entry name" value="CYTOCHROME BD MENAQUINOL OXIDASE SUBUNIT I-RELATED"/>
    <property type="match status" value="1"/>
</dbReference>
<keyword evidence="8 12" id="KW-0249">Electron transport</keyword>
<organism evidence="13 14">
    <name type="scientific">Sutcliffiella cohnii</name>
    <dbReference type="NCBI Taxonomy" id="33932"/>
    <lineage>
        <taxon>Bacteria</taxon>
        <taxon>Bacillati</taxon>
        <taxon>Bacillota</taxon>
        <taxon>Bacilli</taxon>
        <taxon>Bacillales</taxon>
        <taxon>Bacillaceae</taxon>
        <taxon>Sutcliffiella</taxon>
    </lineage>
</organism>
<feature type="transmembrane region" description="Helical" evidence="12">
    <location>
        <begin position="414"/>
        <end position="437"/>
    </location>
</feature>
<feature type="transmembrane region" description="Helical" evidence="12">
    <location>
        <begin position="363"/>
        <end position="386"/>
    </location>
</feature>
<dbReference type="AlphaFoldDB" id="A0A223KXY9"/>
<feature type="transmembrane region" description="Helical" evidence="12">
    <location>
        <begin position="227"/>
        <end position="244"/>
    </location>
</feature>
<dbReference type="GO" id="GO:0005886">
    <property type="term" value="C:plasma membrane"/>
    <property type="evidence" value="ECO:0007669"/>
    <property type="project" value="UniProtKB-SubCell"/>
</dbReference>
<evidence type="ECO:0000313" key="14">
    <source>
        <dbReference type="Proteomes" id="UP000215224"/>
    </source>
</evidence>
<gene>
    <name evidence="13" type="ORF">BC6307_11785</name>
</gene>
<feature type="transmembrane region" description="Helical" evidence="12">
    <location>
        <begin position="100"/>
        <end position="123"/>
    </location>
</feature>
<evidence type="ECO:0000256" key="12">
    <source>
        <dbReference type="PIRNR" id="PIRNR006446"/>
    </source>
</evidence>
<accession>A0A223KXY9</accession>
<dbReference type="GO" id="GO:0020037">
    <property type="term" value="F:heme binding"/>
    <property type="evidence" value="ECO:0007669"/>
    <property type="project" value="TreeGrafter"/>
</dbReference>
<evidence type="ECO:0000256" key="10">
    <source>
        <dbReference type="ARBA" id="ARBA00023004"/>
    </source>
</evidence>
<keyword evidence="9 12" id="KW-1133">Transmembrane helix</keyword>
<keyword evidence="11 12" id="KW-0472">Membrane</keyword>
<sequence length="453" mass="49587">MMFERKRTMDNVLLARMLFGSSLIFHIIFATLGVGLTLMILIAEILRVIRKDNDYGILAKRWTKAVAILLGVAIPSGTIVAVMLALLWPGFIEVVGQVIALPFTLEIFAFFIEALFLSIYVYAASRLSSAMRIISVFFVALGATASAVLITNVQSWMNTPTGFNVVNGQITDVRPWEAVLNPAFGYTAIHVTSSAYMATAFVVASVAAYQLLKPNLKESEKKYHRKGLMVALVFGAITSLWTATNGHTSAVGLHHNVPVKLAAAEGLFETQSNAPLAIFGTPDPEANRVVGGIEIPGMLSFLATGSTDGVVIGLNEFPRDEWPPLFVHTLFNIMVGIGSLLIGLSFGALAYRIVFKKREYPNWLLIPLIGSGPLAMLGIETGWIFACIGRQPWTIYGIQRTAEAATKSANLGTFFVIFISLYVFLLVITALVMRYYFRRNPLINEFDSQTTSV</sequence>
<evidence type="ECO:0000256" key="3">
    <source>
        <dbReference type="ARBA" id="ARBA00022448"/>
    </source>
</evidence>
<keyword evidence="6 12" id="KW-0812">Transmembrane</keyword>
<keyword evidence="7 12" id="KW-0479">Metal-binding</keyword>
<evidence type="ECO:0000256" key="1">
    <source>
        <dbReference type="ARBA" id="ARBA00004651"/>
    </source>
</evidence>
<evidence type="ECO:0000256" key="2">
    <source>
        <dbReference type="ARBA" id="ARBA00009819"/>
    </source>
</evidence>
<evidence type="ECO:0000256" key="9">
    <source>
        <dbReference type="ARBA" id="ARBA00022989"/>
    </source>
</evidence>
<dbReference type="Proteomes" id="UP000215224">
    <property type="component" value="Chromosome"/>
</dbReference>
<dbReference type="EMBL" id="CP018866">
    <property type="protein sequence ID" value="AST94329.1"/>
    <property type="molecule type" value="Genomic_DNA"/>
</dbReference>
<feature type="transmembrane region" description="Helical" evidence="12">
    <location>
        <begin position="66"/>
        <end position="88"/>
    </location>
</feature>
<dbReference type="KEGG" id="bcoh:BC6307_11785"/>
<dbReference type="GO" id="GO:0019646">
    <property type="term" value="P:aerobic electron transport chain"/>
    <property type="evidence" value="ECO:0007669"/>
    <property type="project" value="InterPro"/>
</dbReference>
<keyword evidence="3 12" id="KW-0813">Transport</keyword>
<feature type="transmembrane region" description="Helical" evidence="12">
    <location>
        <begin position="325"/>
        <end position="351"/>
    </location>
</feature>
<dbReference type="GO" id="GO:0046872">
    <property type="term" value="F:metal ion binding"/>
    <property type="evidence" value="ECO:0007669"/>
    <property type="project" value="UniProtKB-UniRule"/>
</dbReference>
<evidence type="ECO:0000256" key="4">
    <source>
        <dbReference type="ARBA" id="ARBA00022475"/>
    </source>
</evidence>
<dbReference type="InterPro" id="IPR002585">
    <property type="entry name" value="Cyt-d_ubiquinol_oxidase_su_1"/>
</dbReference>
<keyword evidence="10 12" id="KW-0408">Iron</keyword>
<dbReference type="STRING" id="1314751.GCA_001591425_00234"/>
<keyword evidence="5 12" id="KW-0349">Heme</keyword>
<reference evidence="13 14" key="1">
    <citation type="submission" date="2016-12" db="EMBL/GenBank/DDBJ databases">
        <title>The whole genome sequencing and assembly of Bacillus cohnii DSM 6307T strain.</title>
        <authorList>
            <person name="Lee Y.-J."/>
            <person name="Yi H."/>
            <person name="Bahn Y.-S."/>
            <person name="Kim J.F."/>
            <person name="Lee D.-W."/>
        </authorList>
    </citation>
    <scope>NUCLEOTIDE SEQUENCE [LARGE SCALE GENOMIC DNA]</scope>
    <source>
        <strain evidence="13 14">DSM 6307</strain>
    </source>
</reference>
<dbReference type="Pfam" id="PF01654">
    <property type="entry name" value="Cyt_bd_oxida_I"/>
    <property type="match status" value="1"/>
</dbReference>
<protein>
    <submittedName>
        <fullName evidence="13">Cytochrome ubiquinol oxidase subunit I</fullName>
    </submittedName>
</protein>
<keyword evidence="4 12" id="KW-1003">Cell membrane</keyword>
<evidence type="ECO:0000256" key="7">
    <source>
        <dbReference type="ARBA" id="ARBA00022723"/>
    </source>
</evidence>
<dbReference type="PANTHER" id="PTHR30365">
    <property type="entry name" value="CYTOCHROME D UBIQUINOL OXIDASE"/>
    <property type="match status" value="1"/>
</dbReference>
<keyword evidence="14" id="KW-1185">Reference proteome</keyword>
<evidence type="ECO:0000256" key="5">
    <source>
        <dbReference type="ARBA" id="ARBA00022617"/>
    </source>
</evidence>
<evidence type="ECO:0000256" key="6">
    <source>
        <dbReference type="ARBA" id="ARBA00022692"/>
    </source>
</evidence>
<dbReference type="PIRSF" id="PIRSF006446">
    <property type="entry name" value="Cyt_quinol_oxidase_1"/>
    <property type="match status" value="1"/>
</dbReference>
<feature type="transmembrane region" description="Helical" evidence="12">
    <location>
        <begin position="23"/>
        <end position="46"/>
    </location>
</feature>
<comment type="subcellular location">
    <subcellularLocation>
        <location evidence="1">Cell membrane</location>
        <topology evidence="1">Multi-pass membrane protein</topology>
    </subcellularLocation>
</comment>
<evidence type="ECO:0000256" key="11">
    <source>
        <dbReference type="ARBA" id="ARBA00023136"/>
    </source>
</evidence>
<feature type="transmembrane region" description="Helical" evidence="12">
    <location>
        <begin position="183"/>
        <end position="206"/>
    </location>
</feature>
<evidence type="ECO:0000313" key="13">
    <source>
        <dbReference type="EMBL" id="AST94329.1"/>
    </source>
</evidence>
<comment type="similarity">
    <text evidence="2 12">Belongs to the cytochrome ubiquinol oxidase subunit 1 family.</text>
</comment>
<dbReference type="GO" id="GO:0009055">
    <property type="term" value="F:electron transfer activity"/>
    <property type="evidence" value="ECO:0007669"/>
    <property type="project" value="UniProtKB-UniRule"/>
</dbReference>
<proteinExistence type="inferred from homology"/>
<name>A0A223KXY9_9BACI</name>
<feature type="transmembrane region" description="Helical" evidence="12">
    <location>
        <begin position="130"/>
        <end position="150"/>
    </location>
</feature>
<dbReference type="GO" id="GO:0016682">
    <property type="term" value="F:oxidoreductase activity, acting on diphenols and related substances as donors, oxygen as acceptor"/>
    <property type="evidence" value="ECO:0007669"/>
    <property type="project" value="TreeGrafter"/>
</dbReference>
<dbReference type="GO" id="GO:0070069">
    <property type="term" value="C:cytochrome complex"/>
    <property type="evidence" value="ECO:0007669"/>
    <property type="project" value="UniProtKB-UniRule"/>
</dbReference>
<evidence type="ECO:0000256" key="8">
    <source>
        <dbReference type="ARBA" id="ARBA00022982"/>
    </source>
</evidence>